<feature type="region of interest" description="Disordered" evidence="2">
    <location>
        <begin position="103"/>
        <end position="136"/>
    </location>
</feature>
<evidence type="ECO:0000256" key="2">
    <source>
        <dbReference type="SAM" id="MobiDB-lite"/>
    </source>
</evidence>
<feature type="compositionally biased region" description="Polar residues" evidence="2">
    <location>
        <begin position="777"/>
        <end position="787"/>
    </location>
</feature>
<feature type="coiled-coil region" evidence="1">
    <location>
        <begin position="8"/>
        <end position="41"/>
    </location>
</feature>
<keyword evidence="3" id="KW-1185">Reference proteome</keyword>
<feature type="compositionally biased region" description="Basic and acidic residues" evidence="2">
    <location>
        <begin position="729"/>
        <end position="752"/>
    </location>
</feature>
<organism evidence="3 4">
    <name type="scientific">Ceratina calcarata</name>
    <dbReference type="NCBI Taxonomy" id="156304"/>
    <lineage>
        <taxon>Eukaryota</taxon>
        <taxon>Metazoa</taxon>
        <taxon>Ecdysozoa</taxon>
        <taxon>Arthropoda</taxon>
        <taxon>Hexapoda</taxon>
        <taxon>Insecta</taxon>
        <taxon>Pterygota</taxon>
        <taxon>Neoptera</taxon>
        <taxon>Endopterygota</taxon>
        <taxon>Hymenoptera</taxon>
        <taxon>Apocrita</taxon>
        <taxon>Aculeata</taxon>
        <taxon>Apoidea</taxon>
        <taxon>Anthophila</taxon>
        <taxon>Apidae</taxon>
        <taxon>Ceratina</taxon>
        <taxon>Zadontomerus</taxon>
    </lineage>
</organism>
<gene>
    <name evidence="4" type="primary">LOC108628394</name>
</gene>
<dbReference type="GeneID" id="108628394"/>
<keyword evidence="1" id="KW-0175">Coiled coil</keyword>
<dbReference type="Proteomes" id="UP000694925">
    <property type="component" value="Unplaced"/>
</dbReference>
<evidence type="ECO:0000256" key="1">
    <source>
        <dbReference type="SAM" id="Coils"/>
    </source>
</evidence>
<proteinExistence type="predicted"/>
<name>A0AAJ7NAK7_9HYME</name>
<feature type="region of interest" description="Disordered" evidence="2">
    <location>
        <begin position="454"/>
        <end position="477"/>
    </location>
</feature>
<feature type="compositionally biased region" description="Basic and acidic residues" evidence="2">
    <location>
        <begin position="1050"/>
        <end position="1061"/>
    </location>
</feature>
<feature type="compositionally biased region" description="Basic and acidic residues" evidence="2">
    <location>
        <begin position="623"/>
        <end position="641"/>
    </location>
</feature>
<feature type="compositionally biased region" description="Low complexity" evidence="2">
    <location>
        <begin position="713"/>
        <end position="727"/>
    </location>
</feature>
<feature type="compositionally biased region" description="Basic and acidic residues" evidence="2">
    <location>
        <begin position="974"/>
        <end position="1001"/>
    </location>
</feature>
<feature type="compositionally biased region" description="Acidic residues" evidence="2">
    <location>
        <begin position="896"/>
        <end position="911"/>
    </location>
</feature>
<evidence type="ECO:0000313" key="3">
    <source>
        <dbReference type="Proteomes" id="UP000694925"/>
    </source>
</evidence>
<accession>A0AAJ7NAK7</accession>
<evidence type="ECO:0000313" key="4">
    <source>
        <dbReference type="RefSeq" id="XP_017885778.1"/>
    </source>
</evidence>
<feature type="compositionally biased region" description="Basic and acidic residues" evidence="2">
    <location>
        <begin position="682"/>
        <end position="691"/>
    </location>
</feature>
<feature type="compositionally biased region" description="Basic and acidic residues" evidence="2">
    <location>
        <begin position="886"/>
        <end position="895"/>
    </location>
</feature>
<dbReference type="KEGG" id="ccal:108628394"/>
<feature type="region of interest" description="Disordered" evidence="2">
    <location>
        <begin position="623"/>
        <end position="790"/>
    </location>
</feature>
<dbReference type="RefSeq" id="XP_017885778.1">
    <property type="nucleotide sequence ID" value="XM_018030289.2"/>
</dbReference>
<sequence>MTSFYDNYDHYKKMLELHEKLRKSEEERIRLEERFKILVEESRDRHDACINRLRSRFIEFLEEQSDRCERNDTILKTLDRIDNDLASMTIKAERLSGQKKQYYDSAADRRFDKNGGISRNGERSPLNGRKGAPNTREWVSNDHQVVNDQQIPWNVRELPLTSRRLIANARELNTGPESFPTNAQRLYTRNAERITSNVPGFVKEAQKSLSSLSEPYTTNTQQLYPRNIEELAVNTQRLAWNVSRFVPKDRNLVLADPDSYTTNAQRLYTRNAEGMTSNVPEFVKEGPRSLSSFSESFPTNTQQFYPKNIEGPARYTQSLTWNVPRFIGKSRSLVLRDPELYTTNVERSASYNQDLAPINRTLASINHPMLSNNRQCSIINYSSSSSSLNTKRYEPRDNSLDASEVTRYADIGANDWPNKSNRDEFEKQTVLQFFTRFPSPTSSRFKLREFQANSRGYKSPSNRGTIRPRFNTNSIYNGIPKRTESSLFDSSYGTLSRGSSFRKNTLGDYIKRIKRLQFEDETAEDEARIADQTVRIDDGESETDRNEEIVDTKGGMRKETRGATKDKEIVNEEQKEECEEQSLSLRNDIIRCSGESVTDNPAESLSVIQPDCSEFISNPAEFEGKECESNDEEWYGKEEFGIRNQNEGAVRSNEDRSGGNEGYNVEGYDDGREYSDQICENRNNRNEEYKGGYDVTNRKQRLNDDQSEGAVTSGENYSGGNEGYNGNVKEYDDGREYSDQIGEHNRNDRNEQYNDGYNGTDREQRSNKYQGEGAESENYSGDINQGYQDRDENEHYAVNENRNEEIEAEKYDDNQIENQNMEYQEVPINGNEEFNEQYNETDGPYVEYGEHISNKNEHYQEEPVNPNEEFNEQTRNESERYIVNNENHDEVIETEKCDDDQVENQNEEYQEEPVNGKEEFNEQYVVDENRNEGIGPAEKYDETESPYVEHAEQISNKNEHYQEEPVNPNEEFNEQTRNESERYIVNNENRDEVIEAVKCDDDQIENPLNVEEIRNGDENQEAEDQSFGYDELARTENQLKYNEPNEEGYGDEREGDQRGNEDYEQYNYENDPDYQYREKEEAGYYDGEGDYKESDKNGEMMSDSKNEAANSDEAERKKNVNKILLDSDTDSTIEKNVISNTESDFDFN</sequence>
<feature type="compositionally biased region" description="Polar residues" evidence="2">
    <location>
        <begin position="454"/>
        <end position="476"/>
    </location>
</feature>
<feature type="compositionally biased region" description="Basic and acidic residues" evidence="2">
    <location>
        <begin position="1089"/>
        <end position="1106"/>
    </location>
</feature>
<feature type="compositionally biased region" description="Basic and acidic residues" evidence="2">
    <location>
        <begin position="938"/>
        <end position="963"/>
    </location>
</feature>
<reference evidence="4" key="1">
    <citation type="submission" date="2025-08" db="UniProtKB">
        <authorList>
            <consortium name="RefSeq"/>
        </authorList>
    </citation>
    <scope>IDENTIFICATION</scope>
    <source>
        <tissue evidence="4">Whole body</tissue>
    </source>
</reference>
<protein>
    <submittedName>
        <fullName evidence="4">Uncharacterized protein PF11_0213-like</fullName>
    </submittedName>
</protein>
<feature type="region of interest" description="Disordered" evidence="2">
    <location>
        <begin position="886"/>
        <end position="1148"/>
    </location>
</feature>
<dbReference type="AlphaFoldDB" id="A0AAJ7NAK7"/>